<proteinExistence type="predicted"/>
<name>A0A7G9Y8F1_9EURY</name>
<reference evidence="1" key="1">
    <citation type="submission" date="2020-06" db="EMBL/GenBank/DDBJ databases">
        <title>Unique genomic features of the anaerobic methanotrophic archaea.</title>
        <authorList>
            <person name="Chadwick G.L."/>
            <person name="Skennerton C.T."/>
            <person name="Laso-Perez R."/>
            <person name="Leu A.O."/>
            <person name="Speth D.R."/>
            <person name="Yu H."/>
            <person name="Morgan-Lang C."/>
            <person name="Hatzenpichler R."/>
            <person name="Goudeau D."/>
            <person name="Malmstrom R."/>
            <person name="Brazelton W.J."/>
            <person name="Woyke T."/>
            <person name="Hallam S.J."/>
            <person name="Tyson G.W."/>
            <person name="Wegener G."/>
            <person name="Boetius A."/>
            <person name="Orphan V."/>
        </authorList>
    </citation>
    <scope>NUCLEOTIDE SEQUENCE</scope>
</reference>
<evidence type="ECO:0008006" key="2">
    <source>
        <dbReference type="Google" id="ProtNLM"/>
    </source>
</evidence>
<dbReference type="EMBL" id="MT630948">
    <property type="protein sequence ID" value="QNO44285.1"/>
    <property type="molecule type" value="Genomic_DNA"/>
</dbReference>
<accession>A0A7G9Y8F1</accession>
<evidence type="ECO:0000313" key="1">
    <source>
        <dbReference type="EMBL" id="QNO44285.1"/>
    </source>
</evidence>
<protein>
    <recommendedName>
        <fullName evidence="2">Transposase IS204/IS1001/IS1096/IS1165 DDE domain-containing protein</fullName>
    </recommendedName>
</protein>
<gene>
    <name evidence="1" type="ORF">EMJGOPNH_00003</name>
</gene>
<dbReference type="AlphaFoldDB" id="A0A7G9Y8F1"/>
<organism evidence="1">
    <name type="scientific">Candidatus Methanogaster sp. ANME-2c ERB4</name>
    <dbReference type="NCBI Taxonomy" id="2759911"/>
    <lineage>
        <taxon>Archaea</taxon>
        <taxon>Methanobacteriati</taxon>
        <taxon>Methanobacteriota</taxon>
        <taxon>Stenosarchaea group</taxon>
        <taxon>Methanomicrobia</taxon>
        <taxon>Methanosarcinales</taxon>
        <taxon>ANME-2 cluster</taxon>
        <taxon>Candidatus Methanogasteraceae</taxon>
        <taxon>Candidatus Methanogaster</taxon>
    </lineage>
</organism>
<sequence>MPYLHNRDKTLLDSIHHPPWKYLCTIVSFSEASFLINILQGIKVSSFKLKKIFYESDIPPVRNPIYSQYDGQTIDAIIIDDTKSKRRSGGRPSIKGALGLDLETGEEFLLYLGAVRSWSDVLSHIRGNYNISDEMYAICDGDDNLQQHLEDYGYRVQQCTNHFVKTSMYYLWKEQYSKEERMRIKKEISGVISTLKNSVKKHRIDRNFARLEWRIDTTQKELLSIANELLSRNKDSNTAKFILRTAGKVTLFAELTTRGIQIPDNNNHVENLMGIVGQRIKKNRQSWVDKNLEIMVNTIWQIIS</sequence>